<accession>A0A2N5UG74</accession>
<evidence type="ECO:0000313" key="3">
    <source>
        <dbReference type="Proteomes" id="UP000235388"/>
    </source>
</evidence>
<feature type="compositionally biased region" description="Polar residues" evidence="1">
    <location>
        <begin position="16"/>
        <end position="30"/>
    </location>
</feature>
<dbReference type="AlphaFoldDB" id="A0A2N5UG74"/>
<dbReference type="EMBL" id="PGCJ01000234">
    <property type="protein sequence ID" value="PLW36754.1"/>
    <property type="molecule type" value="Genomic_DNA"/>
</dbReference>
<proteinExistence type="predicted"/>
<gene>
    <name evidence="2" type="ORF">PCANC_14596</name>
</gene>
<comment type="caution">
    <text evidence="2">The sequence shown here is derived from an EMBL/GenBank/DDBJ whole genome shotgun (WGS) entry which is preliminary data.</text>
</comment>
<keyword evidence="3" id="KW-1185">Reference proteome</keyword>
<evidence type="ECO:0000256" key="1">
    <source>
        <dbReference type="SAM" id="MobiDB-lite"/>
    </source>
</evidence>
<reference evidence="2 3" key="1">
    <citation type="submission" date="2017-11" db="EMBL/GenBank/DDBJ databases">
        <title>De novo assembly and phasing of dikaryotic genomes from two isolates of Puccinia coronata f. sp. avenae, the causal agent of oat crown rust.</title>
        <authorList>
            <person name="Miller M.E."/>
            <person name="Zhang Y."/>
            <person name="Omidvar V."/>
            <person name="Sperschneider J."/>
            <person name="Schwessinger B."/>
            <person name="Raley C."/>
            <person name="Palmer J.M."/>
            <person name="Garnica D."/>
            <person name="Upadhyaya N."/>
            <person name="Rathjen J."/>
            <person name="Taylor J.M."/>
            <person name="Park R.F."/>
            <person name="Dodds P.N."/>
            <person name="Hirsch C.D."/>
            <person name="Kianian S.F."/>
            <person name="Figueroa M."/>
        </authorList>
    </citation>
    <scope>NUCLEOTIDE SEQUENCE [LARGE SCALE GENOMIC DNA]</scope>
    <source>
        <strain evidence="2">12NC29</strain>
    </source>
</reference>
<protein>
    <submittedName>
        <fullName evidence="2">Uncharacterized protein</fullName>
    </submittedName>
</protein>
<feature type="region of interest" description="Disordered" evidence="1">
    <location>
        <begin position="1"/>
        <end position="47"/>
    </location>
</feature>
<dbReference type="Proteomes" id="UP000235388">
    <property type="component" value="Unassembled WGS sequence"/>
</dbReference>
<sequence>MARHWRAPAADRHKPTSPNVANPAPGQTITCRDPSKKPMDMGPQPDQQELTALESSCFGGGLVQVNMAINVKIAIREEKW</sequence>
<organism evidence="2 3">
    <name type="scientific">Puccinia coronata f. sp. avenae</name>
    <dbReference type="NCBI Taxonomy" id="200324"/>
    <lineage>
        <taxon>Eukaryota</taxon>
        <taxon>Fungi</taxon>
        <taxon>Dikarya</taxon>
        <taxon>Basidiomycota</taxon>
        <taxon>Pucciniomycotina</taxon>
        <taxon>Pucciniomycetes</taxon>
        <taxon>Pucciniales</taxon>
        <taxon>Pucciniaceae</taxon>
        <taxon>Puccinia</taxon>
    </lineage>
</organism>
<evidence type="ECO:0000313" key="2">
    <source>
        <dbReference type="EMBL" id="PLW36754.1"/>
    </source>
</evidence>
<name>A0A2N5UG74_9BASI</name>